<feature type="region of interest" description="Disordered" evidence="1">
    <location>
        <begin position="1"/>
        <end position="127"/>
    </location>
</feature>
<proteinExistence type="predicted"/>
<dbReference type="Proteomes" id="UP000799772">
    <property type="component" value="Unassembled WGS sequence"/>
</dbReference>
<reference evidence="2" key="1">
    <citation type="journal article" date="2020" name="Stud. Mycol.">
        <title>101 Dothideomycetes genomes: a test case for predicting lifestyles and emergence of pathogens.</title>
        <authorList>
            <person name="Haridas S."/>
            <person name="Albert R."/>
            <person name="Binder M."/>
            <person name="Bloem J."/>
            <person name="Labutti K."/>
            <person name="Salamov A."/>
            <person name="Andreopoulos B."/>
            <person name="Baker S."/>
            <person name="Barry K."/>
            <person name="Bills G."/>
            <person name="Bluhm B."/>
            <person name="Cannon C."/>
            <person name="Castanera R."/>
            <person name="Culley D."/>
            <person name="Daum C."/>
            <person name="Ezra D."/>
            <person name="Gonzalez J."/>
            <person name="Henrissat B."/>
            <person name="Kuo A."/>
            <person name="Liang C."/>
            <person name="Lipzen A."/>
            <person name="Lutzoni F."/>
            <person name="Magnuson J."/>
            <person name="Mondo S."/>
            <person name="Nolan M."/>
            <person name="Ohm R."/>
            <person name="Pangilinan J."/>
            <person name="Park H.-J."/>
            <person name="Ramirez L."/>
            <person name="Alfaro M."/>
            <person name="Sun H."/>
            <person name="Tritt A."/>
            <person name="Yoshinaga Y."/>
            <person name="Zwiers L.-H."/>
            <person name="Turgeon B."/>
            <person name="Goodwin S."/>
            <person name="Spatafora J."/>
            <person name="Crous P."/>
            <person name="Grigoriev I."/>
        </authorList>
    </citation>
    <scope>NUCLEOTIDE SEQUENCE</scope>
    <source>
        <strain evidence="2">CBS 133067</strain>
    </source>
</reference>
<protein>
    <recommendedName>
        <fullName evidence="4">RRM domain-containing protein</fullName>
    </recommendedName>
</protein>
<evidence type="ECO:0000313" key="3">
    <source>
        <dbReference type="Proteomes" id="UP000799772"/>
    </source>
</evidence>
<feature type="compositionally biased region" description="Basic and acidic residues" evidence="1">
    <location>
        <begin position="113"/>
        <end position="123"/>
    </location>
</feature>
<evidence type="ECO:0000313" key="2">
    <source>
        <dbReference type="EMBL" id="KAF2105002.1"/>
    </source>
</evidence>
<feature type="compositionally biased region" description="Gly residues" evidence="1">
    <location>
        <begin position="283"/>
        <end position="297"/>
    </location>
</feature>
<comment type="caution">
    <text evidence="2">The sequence shown here is derived from an EMBL/GenBank/DDBJ whole genome shotgun (WGS) entry which is preliminary data.</text>
</comment>
<evidence type="ECO:0000256" key="1">
    <source>
        <dbReference type="SAM" id="MobiDB-lite"/>
    </source>
</evidence>
<organism evidence="2 3">
    <name type="scientific">Rhizodiscina lignyota</name>
    <dbReference type="NCBI Taxonomy" id="1504668"/>
    <lineage>
        <taxon>Eukaryota</taxon>
        <taxon>Fungi</taxon>
        <taxon>Dikarya</taxon>
        <taxon>Ascomycota</taxon>
        <taxon>Pezizomycotina</taxon>
        <taxon>Dothideomycetes</taxon>
        <taxon>Pleosporomycetidae</taxon>
        <taxon>Aulographales</taxon>
        <taxon>Rhizodiscinaceae</taxon>
        <taxon>Rhizodiscina</taxon>
    </lineage>
</organism>
<dbReference type="InterPro" id="IPR035979">
    <property type="entry name" value="RBD_domain_sf"/>
</dbReference>
<dbReference type="InterPro" id="IPR012677">
    <property type="entry name" value="Nucleotide-bd_a/b_plait_sf"/>
</dbReference>
<keyword evidence="3" id="KW-1185">Reference proteome</keyword>
<dbReference type="SUPFAM" id="SSF54928">
    <property type="entry name" value="RNA-binding domain, RBD"/>
    <property type="match status" value="1"/>
</dbReference>
<gene>
    <name evidence="2" type="ORF">NA57DRAFT_71197</name>
</gene>
<dbReference type="OrthoDB" id="10065185at2759"/>
<feature type="compositionally biased region" description="Gly residues" evidence="1">
    <location>
        <begin position="251"/>
        <end position="269"/>
    </location>
</feature>
<feature type="compositionally biased region" description="Polar residues" evidence="1">
    <location>
        <begin position="44"/>
        <end position="100"/>
    </location>
</feature>
<feature type="compositionally biased region" description="Basic and acidic residues" evidence="1">
    <location>
        <begin position="227"/>
        <end position="237"/>
    </location>
</feature>
<feature type="compositionally biased region" description="Low complexity" evidence="1">
    <location>
        <begin position="270"/>
        <end position="279"/>
    </location>
</feature>
<dbReference type="InterPro" id="IPR034772">
    <property type="entry name" value="CPSF6/7"/>
</dbReference>
<dbReference type="AlphaFoldDB" id="A0A9P4IV61"/>
<name>A0A9P4IV61_9PEZI</name>
<feature type="region of interest" description="Disordered" evidence="1">
    <location>
        <begin position="219"/>
        <end position="297"/>
    </location>
</feature>
<dbReference type="GO" id="GO:0003676">
    <property type="term" value="F:nucleic acid binding"/>
    <property type="evidence" value="ECO:0007669"/>
    <property type="project" value="InterPro"/>
</dbReference>
<dbReference type="EMBL" id="ML978121">
    <property type="protein sequence ID" value="KAF2105002.1"/>
    <property type="molecule type" value="Genomic_DNA"/>
</dbReference>
<accession>A0A9P4IV61</accession>
<feature type="region of interest" description="Disordered" evidence="1">
    <location>
        <begin position="194"/>
        <end position="213"/>
    </location>
</feature>
<dbReference type="GO" id="GO:0005634">
    <property type="term" value="C:nucleus"/>
    <property type="evidence" value="ECO:0007669"/>
    <property type="project" value="UniProtKB-SubCell"/>
</dbReference>
<feature type="region of interest" description="Disordered" evidence="1">
    <location>
        <begin position="387"/>
        <end position="417"/>
    </location>
</feature>
<feature type="compositionally biased region" description="Acidic residues" evidence="1">
    <location>
        <begin position="1"/>
        <end position="25"/>
    </location>
</feature>
<feature type="compositionally biased region" description="Polar residues" evidence="1">
    <location>
        <begin position="238"/>
        <end position="247"/>
    </location>
</feature>
<dbReference type="PANTHER" id="PTHR23204">
    <property type="entry name" value="CLEAVAGE AND POLYADENYLATION SPECIFIC FACTOR"/>
    <property type="match status" value="1"/>
</dbReference>
<sequence>MADDDNFDIDIYGDDNVQDYPEPVEADASAGAAMTEVKNEPDTRSTTLDNSYEEANNSATPANDTSQNYDSGQTVDNQALQSNNASTQAISSTTGDTSHSGPPKRAPVQQGVKRKEGETDGRDIAPGATNALLISELHWYQDEDDVRGWANQAGVEDEVKELTFNEHKVNGKSKGQVFVLLAGPQASTALKHKLDSYSNPSGTGTPAPAGRKHVATFHPAHNPYKTLPKENPNRRDQSSSTGRGNFSQGTGFRGGNRGGSFNRGGGGGMQNNFNQGRNFSSPGMGGQGGGFGGPGGNMGGGGFNSGMGMGGFNNNFRGGMGMGGMNRGGGGMMRGGRGGMGGMNNMGMGMGTMGGMNNMGMGMGGMGMGGPMGGMMGGGFGGPQQQQPHFNPAFFNGQGGMGAGDWGNHPNKRQRQE</sequence>
<dbReference type="Gene3D" id="3.30.70.330">
    <property type="match status" value="1"/>
</dbReference>
<dbReference type="GO" id="GO:0006397">
    <property type="term" value="P:mRNA processing"/>
    <property type="evidence" value="ECO:0007669"/>
    <property type="project" value="UniProtKB-KW"/>
</dbReference>
<evidence type="ECO:0008006" key="4">
    <source>
        <dbReference type="Google" id="ProtNLM"/>
    </source>
</evidence>